<dbReference type="InterPro" id="IPR017438">
    <property type="entry name" value="ATP-NAD_kinase_N"/>
</dbReference>
<dbReference type="PROSITE" id="PS50146">
    <property type="entry name" value="DAGK"/>
    <property type="match status" value="1"/>
</dbReference>
<protein>
    <submittedName>
        <fullName evidence="2">Lipid kinase</fullName>
    </submittedName>
</protein>
<dbReference type="Pfam" id="PF19279">
    <property type="entry name" value="YegS_C"/>
    <property type="match status" value="1"/>
</dbReference>
<dbReference type="GO" id="GO:0008654">
    <property type="term" value="P:phospholipid biosynthetic process"/>
    <property type="evidence" value="ECO:0007669"/>
    <property type="project" value="InterPro"/>
</dbReference>
<dbReference type="PANTHER" id="PTHR30492">
    <property type="entry name" value="METHYLGLYOXAL SYNTHASE"/>
    <property type="match status" value="1"/>
</dbReference>
<dbReference type="GO" id="GO:0005829">
    <property type="term" value="C:cytosol"/>
    <property type="evidence" value="ECO:0007669"/>
    <property type="project" value="TreeGrafter"/>
</dbReference>
<dbReference type="GO" id="GO:0016301">
    <property type="term" value="F:kinase activity"/>
    <property type="evidence" value="ECO:0007669"/>
    <property type="project" value="UniProtKB-KW"/>
</dbReference>
<dbReference type="OrthoDB" id="9815110at2"/>
<dbReference type="Proteomes" id="UP000229498">
    <property type="component" value="Unassembled WGS sequence"/>
</dbReference>
<accession>A0A2M9G2B2</accession>
<gene>
    <name evidence="2" type="ORF">CVT23_08615</name>
</gene>
<evidence type="ECO:0000313" key="2">
    <source>
        <dbReference type="EMBL" id="PJK29830.1"/>
    </source>
</evidence>
<keyword evidence="3" id="KW-1185">Reference proteome</keyword>
<dbReference type="NCBIfam" id="TIGR00147">
    <property type="entry name" value="YegS/Rv2252/BmrU family lipid kinase"/>
    <property type="match status" value="1"/>
</dbReference>
<dbReference type="InterPro" id="IPR001206">
    <property type="entry name" value="Diacylglycerol_kinase_cat_dom"/>
</dbReference>
<dbReference type="Pfam" id="PF00781">
    <property type="entry name" value="DAGK_cat"/>
    <property type="match status" value="1"/>
</dbReference>
<dbReference type="PANTHER" id="PTHR30492:SF0">
    <property type="entry name" value="METHYLGLYOXAL SYNTHASE"/>
    <property type="match status" value="1"/>
</dbReference>
<dbReference type="GO" id="GO:0019242">
    <property type="term" value="P:methylglyoxal biosynthetic process"/>
    <property type="evidence" value="ECO:0007669"/>
    <property type="project" value="InterPro"/>
</dbReference>
<dbReference type="GO" id="GO:0005524">
    <property type="term" value="F:ATP binding"/>
    <property type="evidence" value="ECO:0007669"/>
    <property type="project" value="InterPro"/>
</dbReference>
<organism evidence="2 3">
    <name type="scientific">Minwuia thermotolerans</name>
    <dbReference type="NCBI Taxonomy" id="2056226"/>
    <lineage>
        <taxon>Bacteria</taxon>
        <taxon>Pseudomonadati</taxon>
        <taxon>Pseudomonadota</taxon>
        <taxon>Alphaproteobacteria</taxon>
        <taxon>Minwuiales</taxon>
        <taxon>Minwuiaceae</taxon>
        <taxon>Minwuia</taxon>
    </lineage>
</organism>
<dbReference type="Gene3D" id="2.60.200.40">
    <property type="match status" value="1"/>
</dbReference>
<comment type="caution">
    <text evidence="2">The sequence shown here is derived from an EMBL/GenBank/DDBJ whole genome shotgun (WGS) entry which is preliminary data.</text>
</comment>
<dbReference type="InterPro" id="IPR016064">
    <property type="entry name" value="NAD/diacylglycerol_kinase_sf"/>
</dbReference>
<dbReference type="SUPFAM" id="SSF111331">
    <property type="entry name" value="NAD kinase/diacylglycerol kinase-like"/>
    <property type="match status" value="1"/>
</dbReference>
<name>A0A2M9G2B2_9PROT</name>
<dbReference type="Gene3D" id="3.40.50.10330">
    <property type="entry name" value="Probable inorganic polyphosphate/atp-NAD kinase, domain 1"/>
    <property type="match status" value="1"/>
</dbReference>
<proteinExistence type="predicted"/>
<dbReference type="EMBL" id="PHIG01000031">
    <property type="protein sequence ID" value="PJK29830.1"/>
    <property type="molecule type" value="Genomic_DNA"/>
</dbReference>
<dbReference type="AlphaFoldDB" id="A0A2M9G2B2"/>
<dbReference type="InterPro" id="IPR045540">
    <property type="entry name" value="YegS/DAGK_C"/>
</dbReference>
<evidence type="ECO:0000313" key="3">
    <source>
        <dbReference type="Proteomes" id="UP000229498"/>
    </source>
</evidence>
<reference evidence="2 3" key="1">
    <citation type="submission" date="2017-11" db="EMBL/GenBank/DDBJ databases">
        <title>Draft genome sequence of Rhizobiales bacterium SY3-13.</title>
        <authorList>
            <person name="Sun C."/>
        </authorList>
    </citation>
    <scope>NUCLEOTIDE SEQUENCE [LARGE SCALE GENOMIC DNA]</scope>
    <source>
        <strain evidence="2 3">SY3-13</strain>
    </source>
</reference>
<feature type="domain" description="DAGKc" evidence="1">
    <location>
        <begin position="3"/>
        <end position="130"/>
    </location>
</feature>
<dbReference type="InterPro" id="IPR005218">
    <property type="entry name" value="Diacylglycerol/lipid_kinase"/>
</dbReference>
<keyword evidence="2" id="KW-0808">Transferase</keyword>
<sequence length="295" mass="31898">MTVSGKRTLLIVNPGGGDAADAGRRACRTLETGGDRVDFHLPEDPAEISDLIRSLGPASDRIVLGGGDGTFSHSAEALLDAGRPFGILPLGTANDLARTFAIPHEPERAARVVLRGGLRRIDLGIVNGRPFFNVASLGFSVKVANYHTGERKKRLKLLSYPLSWLDAQRDMKPFEARITWNGDTKKTKSTMIAVGNGVHYGGGLTIADDAAIDDGWLDVYYVKPLGPWGMLKLLPYLKFGALKRRQDVRTLRAAAVRVETTPTQEINVDGDVIAETPADFSVLPKALEVFVPATK</sequence>
<dbReference type="NCBIfam" id="NF009604">
    <property type="entry name" value="PRK13057.1"/>
    <property type="match status" value="1"/>
</dbReference>
<dbReference type="GO" id="GO:0008929">
    <property type="term" value="F:methylglyoxal synthase activity"/>
    <property type="evidence" value="ECO:0007669"/>
    <property type="project" value="InterPro"/>
</dbReference>
<dbReference type="InterPro" id="IPR004363">
    <property type="entry name" value="Methylgl_synth"/>
</dbReference>
<keyword evidence="2" id="KW-0418">Kinase</keyword>
<evidence type="ECO:0000259" key="1">
    <source>
        <dbReference type="PROSITE" id="PS50146"/>
    </source>
</evidence>
<dbReference type="SMART" id="SM00046">
    <property type="entry name" value="DAGKc"/>
    <property type="match status" value="1"/>
</dbReference>